<gene>
    <name evidence="2" type="ORF">RAS12_18985</name>
</gene>
<organism evidence="2 3">
    <name type="scientific">Achromobacter seleniivolatilans</name>
    <dbReference type="NCBI Taxonomy" id="3047478"/>
    <lineage>
        <taxon>Bacteria</taxon>
        <taxon>Pseudomonadati</taxon>
        <taxon>Pseudomonadota</taxon>
        <taxon>Betaproteobacteria</taxon>
        <taxon>Burkholderiales</taxon>
        <taxon>Alcaligenaceae</taxon>
        <taxon>Achromobacter</taxon>
    </lineage>
</organism>
<dbReference type="RefSeq" id="WP_306938045.1">
    <property type="nucleotide sequence ID" value="NZ_CP132976.1"/>
</dbReference>
<protein>
    <recommendedName>
        <fullName evidence="4">Transposase</fullName>
    </recommendedName>
</protein>
<keyword evidence="3" id="KW-1185">Reference proteome</keyword>
<accession>A0ABY9LWA8</accession>
<evidence type="ECO:0000313" key="3">
    <source>
        <dbReference type="Proteomes" id="UP001234798"/>
    </source>
</evidence>
<evidence type="ECO:0000256" key="1">
    <source>
        <dbReference type="SAM" id="MobiDB-lite"/>
    </source>
</evidence>
<sequence length="58" mass="6605">MQDDRHQNRWAARDQISMRKHHPNARHPSLFTTTVPAGQSQTAPRKREAPTAPTHPNA</sequence>
<reference evidence="2 3" key="1">
    <citation type="submission" date="2023-08" db="EMBL/GenBank/DDBJ databases">
        <title>Achromobacter seleniivolatilans sp. nov., isolated from seleniferous soil.</title>
        <authorList>
            <person name="Zhang S."/>
            <person name="Li K."/>
            <person name="Peng J."/>
            <person name="Zhao Q."/>
            <person name="Wang H."/>
            <person name="Guo Y."/>
        </authorList>
    </citation>
    <scope>NUCLEOTIDE SEQUENCE [LARGE SCALE GENOMIC DNA]</scope>
    <source>
        <strain evidence="2 3">R39</strain>
    </source>
</reference>
<name>A0ABY9LWA8_9BURK</name>
<evidence type="ECO:0000313" key="2">
    <source>
        <dbReference type="EMBL" id="WMD18705.1"/>
    </source>
</evidence>
<feature type="compositionally biased region" description="Polar residues" evidence="1">
    <location>
        <begin position="30"/>
        <end position="43"/>
    </location>
</feature>
<feature type="region of interest" description="Disordered" evidence="1">
    <location>
        <begin position="1"/>
        <end position="58"/>
    </location>
</feature>
<proteinExistence type="predicted"/>
<dbReference type="Proteomes" id="UP001234798">
    <property type="component" value="Chromosome"/>
</dbReference>
<evidence type="ECO:0008006" key="4">
    <source>
        <dbReference type="Google" id="ProtNLM"/>
    </source>
</evidence>
<dbReference type="EMBL" id="CP132976">
    <property type="protein sequence ID" value="WMD18705.1"/>
    <property type="molecule type" value="Genomic_DNA"/>
</dbReference>